<dbReference type="PANTHER" id="PTHR46898:SF3">
    <property type="entry name" value="FUNGAL LIPASE-LIKE DOMAIN-CONTAINING PROTEIN"/>
    <property type="match status" value="1"/>
</dbReference>
<protein>
    <submittedName>
        <fullName evidence="3">Senescence-associated carboxylesterase 101-like</fullName>
    </submittedName>
</protein>
<accession>A0ABM4A5S4</accession>
<feature type="domain" description="EDS1 EP" evidence="1">
    <location>
        <begin position="91"/>
        <end position="302"/>
    </location>
</feature>
<evidence type="ECO:0000313" key="2">
    <source>
        <dbReference type="Proteomes" id="UP001652623"/>
    </source>
</evidence>
<gene>
    <name evidence="3" type="primary">LOC132799311</name>
</gene>
<proteinExistence type="predicted"/>
<organism evidence="2 3">
    <name type="scientific">Ziziphus jujuba</name>
    <name type="common">Chinese jujube</name>
    <name type="synonym">Ziziphus sativa</name>
    <dbReference type="NCBI Taxonomy" id="326968"/>
    <lineage>
        <taxon>Eukaryota</taxon>
        <taxon>Viridiplantae</taxon>
        <taxon>Streptophyta</taxon>
        <taxon>Embryophyta</taxon>
        <taxon>Tracheophyta</taxon>
        <taxon>Spermatophyta</taxon>
        <taxon>Magnoliopsida</taxon>
        <taxon>eudicotyledons</taxon>
        <taxon>Gunneridae</taxon>
        <taxon>Pentapetalae</taxon>
        <taxon>rosids</taxon>
        <taxon>fabids</taxon>
        <taxon>Rosales</taxon>
        <taxon>Rhamnaceae</taxon>
        <taxon>Paliureae</taxon>
        <taxon>Ziziphus</taxon>
    </lineage>
</organism>
<keyword evidence="2" id="KW-1185">Reference proteome</keyword>
<dbReference type="InterPro" id="IPR044603">
    <property type="entry name" value="SAG101-like"/>
</dbReference>
<name>A0ABM4A5S4_ZIZJJ</name>
<evidence type="ECO:0000313" key="3">
    <source>
        <dbReference type="RefSeq" id="XP_060672083.1"/>
    </source>
</evidence>
<dbReference type="PANTHER" id="PTHR46898">
    <property type="entry name" value="SENESCENCE-ASSOCIATED CARBOXYLESTERASE 101"/>
    <property type="match status" value="1"/>
</dbReference>
<dbReference type="RefSeq" id="XP_060672083.1">
    <property type="nucleotide sequence ID" value="XM_060816100.1"/>
</dbReference>
<dbReference type="InterPro" id="IPR041266">
    <property type="entry name" value="EDS1_EP"/>
</dbReference>
<evidence type="ECO:0000259" key="1">
    <source>
        <dbReference type="Pfam" id="PF18117"/>
    </source>
</evidence>
<reference evidence="3" key="1">
    <citation type="submission" date="2025-08" db="UniProtKB">
        <authorList>
            <consortium name="RefSeq"/>
        </authorList>
    </citation>
    <scope>IDENTIFICATION</scope>
    <source>
        <tissue evidence="3">Seedling</tissue>
    </source>
</reference>
<dbReference type="Pfam" id="PF18117">
    <property type="entry name" value="EDS1_EP"/>
    <property type="match status" value="1"/>
</dbReference>
<dbReference type="Proteomes" id="UP001652623">
    <property type="component" value="Chromosome 4"/>
</dbReference>
<dbReference type="GeneID" id="132799311"/>
<sequence>MVEKLNGRTICRNATEPVDWDRGVLRDNLAEKPFDTGIYKQIKAILTGPPKHQQQQKINIINLVNREKRVISKKSFNPSKKLNDMKINMAYLEWYKKWSKDQKTGYYDVYKKKLNEWDIKVEGFKKDLTNYWIDMVKEVETKPQKEGASLRTRWLGAGTNYRRMVEPLDIAEYYKENKLNYETQGRSRHYIRLEEWLKEENNSESNQNNSKKENVASILTIDSCFWAKVEEAIVLCNLLKTENFGVEQKKNKLKEFEKYLWGLLKNYQVSSEIFLRGSSFMKWWEDYKKTMEGSSTSQLHHFMNSRAYEEYAKGTWSPPIYDLIF</sequence>